<dbReference type="SUPFAM" id="SSF50494">
    <property type="entry name" value="Trypsin-like serine proteases"/>
    <property type="match status" value="1"/>
</dbReference>
<evidence type="ECO:0000313" key="1">
    <source>
        <dbReference type="EMBL" id="GHB52979.1"/>
    </source>
</evidence>
<evidence type="ECO:0000313" key="2">
    <source>
        <dbReference type="Proteomes" id="UP000642809"/>
    </source>
</evidence>
<reference evidence="1" key="1">
    <citation type="journal article" date="2014" name="Int. J. Syst. Evol. Microbiol.">
        <title>Complete genome sequence of Corynebacterium casei LMG S-19264T (=DSM 44701T), isolated from a smear-ripened cheese.</title>
        <authorList>
            <consortium name="US DOE Joint Genome Institute (JGI-PGF)"/>
            <person name="Walter F."/>
            <person name="Albersmeier A."/>
            <person name="Kalinowski J."/>
            <person name="Ruckert C."/>
        </authorList>
    </citation>
    <scope>NUCLEOTIDE SEQUENCE</scope>
    <source>
        <strain evidence="1">KCTC 23224</strain>
    </source>
</reference>
<keyword evidence="2" id="KW-1185">Reference proteome</keyword>
<dbReference type="AlphaFoldDB" id="A0A8J3G7V6"/>
<name>A0A8J3G7V6_9BACT</name>
<reference evidence="1" key="2">
    <citation type="submission" date="2020-09" db="EMBL/GenBank/DDBJ databases">
        <authorList>
            <person name="Sun Q."/>
            <person name="Kim S."/>
        </authorList>
    </citation>
    <scope>NUCLEOTIDE SEQUENCE</scope>
    <source>
        <strain evidence="1">KCTC 23224</strain>
    </source>
</reference>
<protein>
    <recommendedName>
        <fullName evidence="3">Trypsin-like peptidase domain-containing protein</fullName>
    </recommendedName>
</protein>
<gene>
    <name evidence="1" type="ORF">GCM10008106_36930</name>
</gene>
<organism evidence="1 2">
    <name type="scientific">Mongoliitalea lutea</name>
    <dbReference type="NCBI Taxonomy" id="849756"/>
    <lineage>
        <taxon>Bacteria</taxon>
        <taxon>Pseudomonadati</taxon>
        <taxon>Bacteroidota</taxon>
        <taxon>Cytophagia</taxon>
        <taxon>Cytophagales</taxon>
        <taxon>Cyclobacteriaceae</taxon>
        <taxon>Mongoliitalea</taxon>
    </lineage>
</organism>
<evidence type="ECO:0008006" key="3">
    <source>
        <dbReference type="Google" id="ProtNLM"/>
    </source>
</evidence>
<accession>A0A8J3G7V6</accession>
<comment type="caution">
    <text evidence="1">The sequence shown here is derived from an EMBL/GenBank/DDBJ whole genome shotgun (WGS) entry which is preliminary data.</text>
</comment>
<dbReference type="InterPro" id="IPR009003">
    <property type="entry name" value="Peptidase_S1_PA"/>
</dbReference>
<proteinExistence type="predicted"/>
<dbReference type="Proteomes" id="UP000642809">
    <property type="component" value="Unassembled WGS sequence"/>
</dbReference>
<dbReference type="Gene3D" id="2.40.10.120">
    <property type="match status" value="1"/>
</dbReference>
<dbReference type="RefSeq" id="WP_189586516.1">
    <property type="nucleotide sequence ID" value="NZ_BMYF01000033.1"/>
</dbReference>
<dbReference type="EMBL" id="BMYF01000033">
    <property type="protein sequence ID" value="GHB52979.1"/>
    <property type="molecule type" value="Genomic_DNA"/>
</dbReference>
<sequence length="291" mass="33109">MFVEAIQKVAGFTRAIHTISRTYASNQVIPGAATLFFVNELGVAITCKHVIQWLAQGRTLQSRYQEFAAKKRVTKHPKKIKELEVAYRFKEHSIIQMKTTFVDCVDRMSGYTWHLHPTYDLAILKFNDIGRTLYQGHAVFGKSGQEINQGSYLCRLGFPFPEFTNYTFSEAQDDIVWTAEGTKASPRFPIEGMLTRFVADKNGVKYGIEMSTPGLRGQSGGPLFGTNGLIYGMQSRTKHLHLGFDIEEKQIMSNGKLKNVSDYSFIHLGECIHMDIIKDFLKMHQIKFYEA</sequence>